<reference evidence="5 6" key="1">
    <citation type="submission" date="2023-01" db="EMBL/GenBank/DDBJ databases">
        <title>Genomes from the Australian National Cyanobacteria Reference Collection.</title>
        <authorList>
            <person name="Willis A."/>
            <person name="Lee E.M.F."/>
        </authorList>
    </citation>
    <scope>NUCLEOTIDE SEQUENCE [LARGE SCALE GENOMIC DNA]</scope>
    <source>
        <strain evidence="5 6">CS-537/01</strain>
    </source>
</reference>
<evidence type="ECO:0000256" key="3">
    <source>
        <dbReference type="SAM" id="Phobius"/>
    </source>
</evidence>
<evidence type="ECO:0000256" key="1">
    <source>
        <dbReference type="ARBA" id="ARBA00022450"/>
    </source>
</evidence>
<accession>A0ABT5A9Z5</accession>
<dbReference type="SUPFAM" id="SSF56801">
    <property type="entry name" value="Acetyl-CoA synthetase-like"/>
    <property type="match status" value="1"/>
</dbReference>
<dbReference type="Gene3D" id="3.40.50.12780">
    <property type="entry name" value="N-terminal domain of ligase-like"/>
    <property type="match status" value="1"/>
</dbReference>
<dbReference type="Pfam" id="PF00501">
    <property type="entry name" value="AMP-binding"/>
    <property type="match status" value="1"/>
</dbReference>
<dbReference type="Pfam" id="PF00550">
    <property type="entry name" value="PP-binding"/>
    <property type="match status" value="1"/>
</dbReference>
<dbReference type="Gene3D" id="3.30.300.30">
    <property type="match status" value="1"/>
</dbReference>
<dbReference type="PANTHER" id="PTHR45527">
    <property type="entry name" value="NONRIBOSOMAL PEPTIDE SYNTHETASE"/>
    <property type="match status" value="1"/>
</dbReference>
<dbReference type="EMBL" id="JAQMTU010000127">
    <property type="protein sequence ID" value="MDB9488781.1"/>
    <property type="molecule type" value="Genomic_DNA"/>
</dbReference>
<dbReference type="PROSITE" id="PS50075">
    <property type="entry name" value="CARRIER"/>
    <property type="match status" value="1"/>
</dbReference>
<organism evidence="5 6">
    <name type="scientific">Dolichospermum circinale CS-537/01</name>
    <dbReference type="NCBI Taxonomy" id="3021739"/>
    <lineage>
        <taxon>Bacteria</taxon>
        <taxon>Bacillati</taxon>
        <taxon>Cyanobacteriota</taxon>
        <taxon>Cyanophyceae</taxon>
        <taxon>Nostocales</taxon>
        <taxon>Aphanizomenonaceae</taxon>
        <taxon>Dolichospermum</taxon>
        <taxon>Dolichospermum circinale</taxon>
    </lineage>
</organism>
<dbReference type="InterPro" id="IPR020845">
    <property type="entry name" value="AMP-binding_CS"/>
</dbReference>
<dbReference type="InterPro" id="IPR001031">
    <property type="entry name" value="Thioesterase"/>
</dbReference>
<dbReference type="Pfam" id="PF13193">
    <property type="entry name" value="AMP-binding_C"/>
    <property type="match status" value="1"/>
</dbReference>
<keyword evidence="3" id="KW-0472">Membrane</keyword>
<dbReference type="SMART" id="SM00823">
    <property type="entry name" value="PKS_PP"/>
    <property type="match status" value="1"/>
</dbReference>
<keyword evidence="2" id="KW-0597">Phosphoprotein</keyword>
<dbReference type="InterPro" id="IPR025110">
    <property type="entry name" value="AMP-bd_C"/>
</dbReference>
<keyword evidence="3" id="KW-1133">Transmembrane helix</keyword>
<dbReference type="PANTHER" id="PTHR45527:SF1">
    <property type="entry name" value="FATTY ACID SYNTHASE"/>
    <property type="match status" value="1"/>
</dbReference>
<dbReference type="RefSeq" id="WP_271806249.1">
    <property type="nucleotide sequence ID" value="NZ_JAQMTU010000127.1"/>
</dbReference>
<proteinExistence type="predicted"/>
<dbReference type="Gene3D" id="1.10.1200.10">
    <property type="entry name" value="ACP-like"/>
    <property type="match status" value="1"/>
</dbReference>
<evidence type="ECO:0000259" key="4">
    <source>
        <dbReference type="PROSITE" id="PS50075"/>
    </source>
</evidence>
<evidence type="ECO:0000256" key="2">
    <source>
        <dbReference type="ARBA" id="ARBA00022553"/>
    </source>
</evidence>
<comment type="caution">
    <text evidence="5">The sequence shown here is derived from an EMBL/GenBank/DDBJ whole genome shotgun (WGS) entry which is preliminary data.</text>
</comment>
<dbReference type="CDD" id="cd05930">
    <property type="entry name" value="A_NRPS"/>
    <property type="match status" value="1"/>
</dbReference>
<feature type="transmembrane region" description="Helical" evidence="3">
    <location>
        <begin position="229"/>
        <end position="249"/>
    </location>
</feature>
<keyword evidence="6" id="KW-1185">Reference proteome</keyword>
<dbReference type="SUPFAM" id="SSF47336">
    <property type="entry name" value="ACP-like"/>
    <property type="match status" value="1"/>
</dbReference>
<dbReference type="PROSITE" id="PS00455">
    <property type="entry name" value="AMP_BINDING"/>
    <property type="match status" value="1"/>
</dbReference>
<dbReference type="SUPFAM" id="SSF53474">
    <property type="entry name" value="alpha/beta-Hydrolases"/>
    <property type="match status" value="1"/>
</dbReference>
<dbReference type="InterPro" id="IPR042099">
    <property type="entry name" value="ANL_N_sf"/>
</dbReference>
<sequence>MTNIYQTIPSAIFQQKFVCNRLIAKPEGFIDFPKSEIEQSIPQRFEQQVNKYPHAIAIKTNNQTLTYTQLNENANRLANTILSQRGEQPEVIVLLLEKGADFMTSILGVLKTGKIFVPLDPTFPVDRLTCIIEDSQAVAFITNNLNLDLARKLANNCQLFNIDNIKDNIHSNNSEKNPLIKISPETLAYIIYTSGSTGKPKGVVHSHRNSLHYCMNDTKTLLISHQDRVIFLYSCSALGGILCIFYTLLNGASLYPFNVKEEGLTNLVKWLITSEITIYHSFTTLFRHFVDILTDTEQFPKIRLVKLGGEATLIRDVENYKKYFSANCILYASLGATEAGTFRNFIVDKNTKIANSTIPMGYPVQDIEVVILDKNGLEVKNGNIGEIALKSEYLALGYWQKPELTQTVFLPDIQNSKKRIYRTGDLGCIQSDGCLVHKGRKDFQVKIRGFRIEVTEIEMELLKIPHLQEAVVVATEDIPENKRLIAYIVAKKQPAPTTKEIRQHLQNKLPEYMLPSAFIFLDTLPLTPNGKLDRKGLAAFNLIKPEGTQKFVNPQNDVESQLIKVWEDLLGVQPIGVQDDFFELGGNSLLAVRLFADIEHKFAKKLPLAALFPSATIAAIAQIIQNEKVLENTPKANYSSLVEIQPHGTKPPLFMIHPLGGEVLCYRNLARHLGLEQPLYGLQLQKANGKQFPIVQVESMASQYLQEIQTLQPQGPYFLGGYSFGGIIAYEIAQQLHRQGQKVAFLAMLDTCRPGYKRRLSFLKRIYLHLTYIGQRRFKYISHKAKSFYQHAKFYIKQIFQNHLRFITQLFNPWTPEINKHLHSHDIYTQAMNTYIFQPYSGKVTLFRTKDENRTDAVGIEYDAKFGWGEIIIGDLDIKYIPGSHLSLLDEPNVRVLAKQMKICLQKTQNLE</sequence>
<dbReference type="Proteomes" id="UP001212123">
    <property type="component" value="Unassembled WGS sequence"/>
</dbReference>
<dbReference type="InterPro" id="IPR009081">
    <property type="entry name" value="PP-bd_ACP"/>
</dbReference>
<gene>
    <name evidence="5" type="ORF">PN492_19875</name>
</gene>
<dbReference type="Pfam" id="PF00975">
    <property type="entry name" value="Thioesterase"/>
    <property type="match status" value="1"/>
</dbReference>
<evidence type="ECO:0000313" key="5">
    <source>
        <dbReference type="EMBL" id="MDB9488781.1"/>
    </source>
</evidence>
<dbReference type="Gene3D" id="3.40.50.1820">
    <property type="entry name" value="alpha/beta hydrolase"/>
    <property type="match status" value="1"/>
</dbReference>
<keyword evidence="1" id="KW-0596">Phosphopantetheine</keyword>
<dbReference type="InterPro" id="IPR045851">
    <property type="entry name" value="AMP-bd_C_sf"/>
</dbReference>
<protein>
    <submittedName>
        <fullName evidence="5">AMP-binding protein</fullName>
    </submittedName>
</protein>
<dbReference type="InterPro" id="IPR000873">
    <property type="entry name" value="AMP-dep_synth/lig_dom"/>
</dbReference>
<name>A0ABT5A9Z5_9CYAN</name>
<evidence type="ECO:0000313" key="6">
    <source>
        <dbReference type="Proteomes" id="UP001212123"/>
    </source>
</evidence>
<keyword evidence="3" id="KW-0812">Transmembrane</keyword>
<dbReference type="InterPro" id="IPR029058">
    <property type="entry name" value="AB_hydrolase_fold"/>
</dbReference>
<dbReference type="InterPro" id="IPR036736">
    <property type="entry name" value="ACP-like_sf"/>
</dbReference>
<feature type="domain" description="Carrier" evidence="4">
    <location>
        <begin position="553"/>
        <end position="628"/>
    </location>
</feature>
<dbReference type="InterPro" id="IPR020806">
    <property type="entry name" value="PKS_PP-bd"/>
</dbReference>